<dbReference type="EMBL" id="WIXI01000027">
    <property type="protein sequence ID" value="MQY45235.1"/>
    <property type="molecule type" value="Genomic_DNA"/>
</dbReference>
<feature type="region of interest" description="Disordered" evidence="1">
    <location>
        <begin position="134"/>
        <end position="160"/>
    </location>
</feature>
<dbReference type="RefSeq" id="WP_153352787.1">
    <property type="nucleotide sequence ID" value="NZ_JAYKOO010000003.1"/>
</dbReference>
<dbReference type="AlphaFoldDB" id="A0A6A8A2F5"/>
<keyword evidence="2" id="KW-0472">Membrane</keyword>
<evidence type="ECO:0000256" key="1">
    <source>
        <dbReference type="SAM" id="MobiDB-lite"/>
    </source>
</evidence>
<evidence type="ECO:0000313" key="3">
    <source>
        <dbReference type="EMBL" id="MQY45235.1"/>
    </source>
</evidence>
<reference evidence="3 4" key="1">
    <citation type="submission" date="2019-11" db="EMBL/GenBank/DDBJ databases">
        <title>Genome analysis of Rhizobacterium cereale a novel genus and species isolated from maize roots in North Spain.</title>
        <authorList>
            <person name="Menendez E."/>
            <person name="Flores-Felix J.D."/>
            <person name="Ramirez-Bahena M.-H."/>
            <person name="Igual J.M."/>
            <person name="Garcia-Fraile P."/>
            <person name="Peix A."/>
            <person name="Velazquez E."/>
        </authorList>
    </citation>
    <scope>NUCLEOTIDE SEQUENCE [LARGE SCALE GENOMIC DNA]</scope>
    <source>
        <strain evidence="3 4">RZME27</strain>
    </source>
</reference>
<keyword evidence="4" id="KW-1185">Reference proteome</keyword>
<feature type="transmembrane region" description="Helical" evidence="2">
    <location>
        <begin position="20"/>
        <end position="39"/>
    </location>
</feature>
<protein>
    <submittedName>
        <fullName evidence="3">DUF2628 domain-containing protein</fullName>
    </submittedName>
</protein>
<organism evidence="3 4">
    <name type="scientific">Endobacterium cereale</name>
    <dbReference type="NCBI Taxonomy" id="2663029"/>
    <lineage>
        <taxon>Bacteria</taxon>
        <taxon>Pseudomonadati</taxon>
        <taxon>Pseudomonadota</taxon>
        <taxon>Alphaproteobacteria</taxon>
        <taxon>Hyphomicrobiales</taxon>
        <taxon>Rhizobiaceae</taxon>
        <taxon>Endobacterium</taxon>
    </lineage>
</organism>
<gene>
    <name evidence="3" type="ORF">GAO09_04030</name>
</gene>
<feature type="transmembrane region" description="Helical" evidence="2">
    <location>
        <begin position="67"/>
        <end position="84"/>
    </location>
</feature>
<name>A0A6A8A2F5_9HYPH</name>
<evidence type="ECO:0000256" key="2">
    <source>
        <dbReference type="SAM" id="Phobius"/>
    </source>
</evidence>
<proteinExistence type="predicted"/>
<dbReference type="Proteomes" id="UP000435138">
    <property type="component" value="Unassembled WGS sequence"/>
</dbReference>
<sequence length="160" mass="17286">MISYTVLTPLGGADRDHASTLFVADRFIWSAMFLPWIWLLSRRMWFAAFVVFVAECLAIFLMRQPGLGTAGLLAILAIHALVALEGGNLHIRHLIVGGWNVAGQIAASDLATAEEQFFANLPEPAETPLPLASDWAKPNSSPTQGWSAPALGLFDNTGAR</sequence>
<comment type="caution">
    <text evidence="3">The sequence shown here is derived from an EMBL/GenBank/DDBJ whole genome shotgun (WGS) entry which is preliminary data.</text>
</comment>
<feature type="transmembrane region" description="Helical" evidence="2">
    <location>
        <begin position="44"/>
        <end position="61"/>
    </location>
</feature>
<keyword evidence="2" id="KW-1133">Transmembrane helix</keyword>
<accession>A0A6A8A2F5</accession>
<evidence type="ECO:0000313" key="4">
    <source>
        <dbReference type="Proteomes" id="UP000435138"/>
    </source>
</evidence>
<keyword evidence="2" id="KW-0812">Transmembrane</keyword>
<dbReference type="Pfam" id="PF10947">
    <property type="entry name" value="DUF2628"/>
    <property type="match status" value="1"/>
</dbReference>
<dbReference type="InterPro" id="IPR024399">
    <property type="entry name" value="DUF2628"/>
</dbReference>